<dbReference type="PANTHER" id="PTHR22881">
    <property type="entry name" value="BROMODOMAIN CONTAINING PROTEIN"/>
    <property type="match status" value="1"/>
</dbReference>
<dbReference type="EMBL" id="JBAMZN010000037">
    <property type="protein sequence ID" value="KAL0516480.1"/>
    <property type="molecule type" value="Genomic_DNA"/>
</dbReference>
<dbReference type="PANTHER" id="PTHR22881:SF27">
    <property type="entry name" value="BROMODOMAIN CONTAINING 7_9"/>
    <property type="match status" value="1"/>
</dbReference>
<reference evidence="5 6" key="1">
    <citation type="submission" date="2024-02" db="EMBL/GenBank/DDBJ databases">
        <title>FIRST GENOME SEQUENCES OF Leishmania (Viannia) shawi, Leishmania (Viannia) lindenbergi AND Leishmania (Viannia) utingensis.</title>
        <authorList>
            <person name="Resadore F."/>
            <person name="Custodio M.G.F."/>
            <person name="Boite M.C."/>
            <person name="Cupolillo E."/>
            <person name="Ferreira G.E.M."/>
        </authorList>
    </citation>
    <scope>NUCLEOTIDE SEQUENCE [LARGE SCALE GENOMIC DNA]</scope>
    <source>
        <strain evidence="5 6">MDAS/BR/1979/M5533</strain>
    </source>
</reference>
<gene>
    <name evidence="5" type="ORF">Q4I28_008099</name>
</gene>
<evidence type="ECO:0000259" key="4">
    <source>
        <dbReference type="PROSITE" id="PS50014"/>
    </source>
</evidence>
<dbReference type="AlphaFoldDB" id="A0AAW3B2L1"/>
<dbReference type="Gene3D" id="1.20.920.10">
    <property type="entry name" value="Bromodomain-like"/>
    <property type="match status" value="1"/>
</dbReference>
<evidence type="ECO:0000256" key="2">
    <source>
        <dbReference type="PROSITE-ProRule" id="PRU00035"/>
    </source>
</evidence>
<dbReference type="InterPro" id="IPR018359">
    <property type="entry name" value="Bromodomain_CS"/>
</dbReference>
<name>A0AAW3B2L1_9TRYP</name>
<evidence type="ECO:0000256" key="1">
    <source>
        <dbReference type="ARBA" id="ARBA00023117"/>
    </source>
</evidence>
<organism evidence="5 6">
    <name type="scientific">Leishmania naiffi</name>
    <dbReference type="NCBI Taxonomy" id="5678"/>
    <lineage>
        <taxon>Eukaryota</taxon>
        <taxon>Discoba</taxon>
        <taxon>Euglenozoa</taxon>
        <taxon>Kinetoplastea</taxon>
        <taxon>Metakinetoplastina</taxon>
        <taxon>Trypanosomatida</taxon>
        <taxon>Trypanosomatidae</taxon>
        <taxon>Leishmaniinae</taxon>
        <taxon>Leishmania</taxon>
        <taxon>Leishmania naiffi species complex</taxon>
    </lineage>
</organism>
<feature type="compositionally biased region" description="Acidic residues" evidence="3">
    <location>
        <begin position="214"/>
        <end position="224"/>
    </location>
</feature>
<dbReference type="SUPFAM" id="SSF47370">
    <property type="entry name" value="Bromodomain"/>
    <property type="match status" value="1"/>
</dbReference>
<dbReference type="PROSITE" id="PS50014">
    <property type="entry name" value="BROMODOMAIN_2"/>
    <property type="match status" value="1"/>
</dbReference>
<dbReference type="InterPro" id="IPR036427">
    <property type="entry name" value="Bromodomain-like_sf"/>
</dbReference>
<feature type="region of interest" description="Disordered" evidence="3">
    <location>
        <begin position="169"/>
        <end position="238"/>
    </location>
</feature>
<dbReference type="Pfam" id="PF00439">
    <property type="entry name" value="Bromodomain"/>
    <property type="match status" value="1"/>
</dbReference>
<dbReference type="PROSITE" id="PS00633">
    <property type="entry name" value="BROMODOMAIN_1"/>
    <property type="match status" value="1"/>
</dbReference>
<feature type="compositionally biased region" description="Acidic residues" evidence="3">
    <location>
        <begin position="191"/>
        <end position="202"/>
    </location>
</feature>
<accession>A0AAW3B2L1</accession>
<evidence type="ECO:0000313" key="6">
    <source>
        <dbReference type="Proteomes" id="UP001501274"/>
    </source>
</evidence>
<dbReference type="Proteomes" id="UP001501274">
    <property type="component" value="Unassembled WGS sequence"/>
</dbReference>
<sequence>MDGSKRPREAFHNEQCLSFVKKLWAADTLAMFHHPVSSTEVPGYYDVVEAPMDLSTIRKNIDAGRYNTDAEVENDVALMLSNALEFNEKGSQWYHLAKQLKKRYLILAQESGLSFDADQVFIPTKKVRDDESTLRKAEKKGGEKIEDVLEVMEKEKEIPLEKLRAMYAHRATGGEADQQSTDDCSGRGSDDSDEMSSVDEDASGGSSSSVSYESTDEEEEEEDSLNSHSASKDGDGDE</sequence>
<dbReference type="InterPro" id="IPR051831">
    <property type="entry name" value="Bromodomain_contain_prot"/>
</dbReference>
<keyword evidence="6" id="KW-1185">Reference proteome</keyword>
<feature type="domain" description="Bromo" evidence="4">
    <location>
        <begin position="24"/>
        <end position="94"/>
    </location>
</feature>
<evidence type="ECO:0000256" key="3">
    <source>
        <dbReference type="SAM" id="MobiDB-lite"/>
    </source>
</evidence>
<protein>
    <submittedName>
        <fullName evidence="5">Bromodomain</fullName>
    </submittedName>
</protein>
<feature type="compositionally biased region" description="Low complexity" evidence="3">
    <location>
        <begin position="203"/>
        <end position="213"/>
    </location>
</feature>
<comment type="caution">
    <text evidence="5">The sequence shown here is derived from an EMBL/GenBank/DDBJ whole genome shotgun (WGS) entry which is preliminary data.</text>
</comment>
<proteinExistence type="predicted"/>
<evidence type="ECO:0000313" key="5">
    <source>
        <dbReference type="EMBL" id="KAL0516480.1"/>
    </source>
</evidence>
<dbReference type="InterPro" id="IPR001487">
    <property type="entry name" value="Bromodomain"/>
</dbReference>
<dbReference type="CDD" id="cd04369">
    <property type="entry name" value="Bromodomain"/>
    <property type="match status" value="1"/>
</dbReference>
<keyword evidence="1 2" id="KW-0103">Bromodomain</keyword>
<dbReference type="SMART" id="SM00297">
    <property type="entry name" value="BROMO"/>
    <property type="match status" value="1"/>
</dbReference>
<dbReference type="PRINTS" id="PR00503">
    <property type="entry name" value="BROMODOMAIN"/>
</dbReference>